<keyword evidence="1" id="KW-0812">Transmembrane</keyword>
<evidence type="ECO:0000313" key="2">
    <source>
        <dbReference type="EMBL" id="RMA97531.1"/>
    </source>
</evidence>
<reference evidence="2 3" key="1">
    <citation type="submission" date="2018-10" db="EMBL/GenBank/DDBJ databases">
        <title>Genomic Encyclopedia of Archaeal and Bacterial Type Strains, Phase II (KMG-II): from individual species to whole genera.</title>
        <authorList>
            <person name="Goeker M."/>
        </authorList>
    </citation>
    <scope>NUCLEOTIDE SEQUENCE [LARGE SCALE GENOMIC DNA]</scope>
    <source>
        <strain evidence="2 3">VM1</strain>
    </source>
</reference>
<sequence>MAKKEIIKQIVKSFFDIKFWGVIYGNNTRDIVDFLRDLLEKEYIEYIYIPVDIINLEEEIKNLVIKDYTVLILDHAENIIPKDLEKLYKLYKQTQNLNIILVGNYKLEDKLKNLKNKNIFQSINYFLEYSADTNKPNNKNQKREQKLKLPNMNKKTFFFLVFSLIFVIIIYLWNNENNQKKIEKNKLKSLPLESKVENNIDIAKLEKKDNDNNYKTLNDKDILYKICNYINIEEIPTFIKDFNIEHKDNKRIKPIKVKQIYPEKNYYILYLFTSHSLKKAKELKEMYEKILNKKVALLKVKQGKYYSVALLYEGYKKAKKEKEYIKSKLNIKDIFLTKKKCNSIILDY</sequence>
<name>A0A3M0BJZ4_9AQUI</name>
<keyword evidence="3" id="KW-1185">Reference proteome</keyword>
<dbReference type="AlphaFoldDB" id="A0A3M0BJZ4"/>
<dbReference type="RefSeq" id="WP_121922308.1">
    <property type="nucleotide sequence ID" value="NZ_REFO01000010.1"/>
</dbReference>
<dbReference type="EMBL" id="REFO01000010">
    <property type="protein sequence ID" value="RMA97531.1"/>
    <property type="molecule type" value="Genomic_DNA"/>
</dbReference>
<keyword evidence="1" id="KW-1133">Transmembrane helix</keyword>
<keyword evidence="1" id="KW-0472">Membrane</keyword>
<organism evidence="2 3">
    <name type="scientific">Hydrogenothermus marinus</name>
    <dbReference type="NCBI Taxonomy" id="133270"/>
    <lineage>
        <taxon>Bacteria</taxon>
        <taxon>Pseudomonadati</taxon>
        <taxon>Aquificota</taxon>
        <taxon>Aquificia</taxon>
        <taxon>Aquificales</taxon>
        <taxon>Hydrogenothermaceae</taxon>
        <taxon>Hydrogenothermus</taxon>
    </lineage>
</organism>
<gene>
    <name evidence="2" type="ORF">CLV39_0145</name>
</gene>
<accession>A0A3M0BJZ4</accession>
<protein>
    <recommendedName>
        <fullName evidence="4">Sporulation related protein</fullName>
    </recommendedName>
</protein>
<dbReference type="Proteomes" id="UP000280842">
    <property type="component" value="Unassembled WGS sequence"/>
</dbReference>
<proteinExistence type="predicted"/>
<evidence type="ECO:0000313" key="3">
    <source>
        <dbReference type="Proteomes" id="UP000280842"/>
    </source>
</evidence>
<comment type="caution">
    <text evidence="2">The sequence shown here is derived from an EMBL/GenBank/DDBJ whole genome shotgun (WGS) entry which is preliminary data.</text>
</comment>
<evidence type="ECO:0008006" key="4">
    <source>
        <dbReference type="Google" id="ProtNLM"/>
    </source>
</evidence>
<feature type="transmembrane region" description="Helical" evidence="1">
    <location>
        <begin position="156"/>
        <end position="173"/>
    </location>
</feature>
<evidence type="ECO:0000256" key="1">
    <source>
        <dbReference type="SAM" id="Phobius"/>
    </source>
</evidence>